<organism evidence="5 6">
    <name type="scientific">Euroglyphus maynei</name>
    <name type="common">Mayne's house dust mite</name>
    <dbReference type="NCBI Taxonomy" id="6958"/>
    <lineage>
        <taxon>Eukaryota</taxon>
        <taxon>Metazoa</taxon>
        <taxon>Ecdysozoa</taxon>
        <taxon>Arthropoda</taxon>
        <taxon>Chelicerata</taxon>
        <taxon>Arachnida</taxon>
        <taxon>Acari</taxon>
        <taxon>Acariformes</taxon>
        <taxon>Sarcoptiformes</taxon>
        <taxon>Astigmata</taxon>
        <taxon>Psoroptidia</taxon>
        <taxon>Analgoidea</taxon>
        <taxon>Pyroglyphidae</taxon>
        <taxon>Pyroglyphinae</taxon>
        <taxon>Euroglyphus</taxon>
    </lineage>
</organism>
<dbReference type="InterPro" id="IPR011042">
    <property type="entry name" value="6-blade_b-propeller_TolB-like"/>
</dbReference>
<name>A0A1Y3BTS8_EURMA</name>
<keyword evidence="1" id="KW-0732">Signal</keyword>
<sequence>MPHGLTIDQQNHSIWLTDVAMHQVFRYSLNKSDGKKYRKQPILVLGERFKPGDDDKHFCKPTSVAIDYSNGEFYVADGYCNSRVIRFSLDGKYLNHWGHKPIITDIQTHPPPNSLNVPHKILLIDQMNGNEKLACIADRENGRIECFLAPYGQFRFQIRLPQFNGRLFSIAYSKRDDVLYAVNGPSLMPLMNQMNEKPPAIMAFAFDFQTQQPLATFAPKLSGVCFW</sequence>
<evidence type="ECO:0000256" key="1">
    <source>
        <dbReference type="ARBA" id="ARBA00022729"/>
    </source>
</evidence>
<dbReference type="Proteomes" id="UP000194236">
    <property type="component" value="Unassembled WGS sequence"/>
</dbReference>
<dbReference type="GO" id="GO:0004504">
    <property type="term" value="F:peptidylglycine monooxygenase activity"/>
    <property type="evidence" value="ECO:0007669"/>
    <property type="project" value="TreeGrafter"/>
</dbReference>
<keyword evidence="6" id="KW-1185">Reference proteome</keyword>
<dbReference type="PROSITE" id="PS51125">
    <property type="entry name" value="NHL"/>
    <property type="match status" value="1"/>
</dbReference>
<gene>
    <name evidence="5" type="ORF">BLA29_002069</name>
</gene>
<dbReference type="OrthoDB" id="10018185at2759"/>
<dbReference type="GO" id="GO:0005576">
    <property type="term" value="C:extracellular region"/>
    <property type="evidence" value="ECO:0007669"/>
    <property type="project" value="TreeGrafter"/>
</dbReference>
<proteinExistence type="predicted"/>
<evidence type="ECO:0008006" key="7">
    <source>
        <dbReference type="Google" id="ProtNLM"/>
    </source>
</evidence>
<feature type="repeat" description="NHL" evidence="4">
    <location>
        <begin position="50"/>
        <end position="90"/>
    </location>
</feature>
<comment type="caution">
    <text evidence="5">The sequence shown here is derived from an EMBL/GenBank/DDBJ whole genome shotgun (WGS) entry which is preliminary data.</text>
</comment>
<dbReference type="AlphaFoldDB" id="A0A1Y3BTS8"/>
<evidence type="ECO:0000256" key="4">
    <source>
        <dbReference type="PROSITE-ProRule" id="PRU00504"/>
    </source>
</evidence>
<evidence type="ECO:0000313" key="6">
    <source>
        <dbReference type="Proteomes" id="UP000194236"/>
    </source>
</evidence>
<keyword evidence="2" id="KW-0677">Repeat</keyword>
<dbReference type="InterPro" id="IPR001258">
    <property type="entry name" value="NHL_repeat"/>
</dbReference>
<dbReference type="PANTHER" id="PTHR10680:SF14">
    <property type="entry name" value="PEPTIDYL-GLYCINE ALPHA-AMIDATING MONOOXYGENASE"/>
    <property type="match status" value="1"/>
</dbReference>
<dbReference type="SUPFAM" id="SSF63825">
    <property type="entry name" value="YWTD domain"/>
    <property type="match status" value="1"/>
</dbReference>
<evidence type="ECO:0000256" key="2">
    <source>
        <dbReference type="ARBA" id="ARBA00022737"/>
    </source>
</evidence>
<keyword evidence="3" id="KW-0325">Glycoprotein</keyword>
<accession>A0A1Y3BTS8</accession>
<dbReference type="Pfam" id="PF01436">
    <property type="entry name" value="NHL"/>
    <property type="match status" value="1"/>
</dbReference>
<reference evidence="5 6" key="1">
    <citation type="submission" date="2017-03" db="EMBL/GenBank/DDBJ databases">
        <title>Genome Survey of Euroglyphus maynei.</title>
        <authorList>
            <person name="Arlian L.G."/>
            <person name="Morgan M.S."/>
            <person name="Rider S.D."/>
        </authorList>
    </citation>
    <scope>NUCLEOTIDE SEQUENCE [LARGE SCALE GENOMIC DNA]</scope>
    <source>
        <strain evidence="5">Arlian Lab</strain>
        <tissue evidence="5">Whole body</tissue>
    </source>
</reference>
<evidence type="ECO:0000313" key="5">
    <source>
        <dbReference type="EMBL" id="OTF83477.1"/>
    </source>
</evidence>
<evidence type="ECO:0000256" key="3">
    <source>
        <dbReference type="ARBA" id="ARBA00023180"/>
    </source>
</evidence>
<dbReference type="EMBL" id="MUJZ01003537">
    <property type="protein sequence ID" value="OTF83477.1"/>
    <property type="molecule type" value="Genomic_DNA"/>
</dbReference>
<dbReference type="Gene3D" id="2.120.10.30">
    <property type="entry name" value="TolB, C-terminal domain"/>
    <property type="match status" value="1"/>
</dbReference>
<dbReference type="PANTHER" id="PTHR10680">
    <property type="entry name" value="PEPTIDYL-GLYCINE ALPHA-AMIDATING MONOOXYGENASE"/>
    <property type="match status" value="1"/>
</dbReference>
<protein>
    <recommendedName>
        <fullName evidence="7">Peptidylamidoglycolate lyase</fullName>
    </recommendedName>
</protein>